<keyword evidence="12" id="KW-0411">Iron-sulfur</keyword>
<dbReference type="NCBIfam" id="TIGR00384">
    <property type="entry name" value="dhsB"/>
    <property type="match status" value="1"/>
</dbReference>
<dbReference type="InterPro" id="IPR004489">
    <property type="entry name" value="Succ_DH/fum_Rdtase_Fe-S"/>
</dbReference>
<reference evidence="17 18" key="1">
    <citation type="submission" date="2018-10" db="EMBL/GenBank/DDBJ databases">
        <title>Co-occurring genomic capacity for anaerobic methane metabolism and dissimilatory sulfite reduction discovered in the Korarchaeota.</title>
        <authorList>
            <person name="Mckay L.J."/>
            <person name="Dlakic M."/>
            <person name="Fields M.W."/>
            <person name="Delmont T.O."/>
            <person name="Eren A.M."/>
            <person name="Jay Z.J."/>
            <person name="Klingelsmith K.B."/>
            <person name="Rusch D.B."/>
            <person name="Inskeep W.P."/>
        </authorList>
    </citation>
    <scope>NUCLEOTIDE SEQUENCE [LARGE SCALE GENOMIC DNA]</scope>
    <source>
        <strain evidence="17 18">WS</strain>
    </source>
</reference>
<dbReference type="SUPFAM" id="SSF54292">
    <property type="entry name" value="2Fe-2S ferredoxin-like"/>
    <property type="match status" value="1"/>
</dbReference>
<comment type="cofactor">
    <cofactor evidence="1">
        <name>[3Fe-4S] cluster</name>
        <dbReference type="ChEBI" id="CHEBI:21137"/>
    </cofactor>
</comment>
<comment type="caution">
    <text evidence="17">The sequence shown here is derived from an EMBL/GenBank/DDBJ whole genome shotgun (WGS) entry which is preliminary data.</text>
</comment>
<evidence type="ECO:0000256" key="5">
    <source>
        <dbReference type="ARBA" id="ARBA00012792"/>
    </source>
</evidence>
<dbReference type="Pfam" id="PF13085">
    <property type="entry name" value="Fer2_3"/>
    <property type="match status" value="1"/>
</dbReference>
<dbReference type="RefSeq" id="WP_125741154.1">
    <property type="nucleotide sequence ID" value="NZ_RCOR01000018.1"/>
</dbReference>
<comment type="pathway">
    <text evidence="3">Carbohydrate metabolism; tricarboxylic acid cycle.</text>
</comment>
<dbReference type="InterPro" id="IPR025192">
    <property type="entry name" value="Succ_DH/fum_Rdtase_N"/>
</dbReference>
<comment type="cofactor">
    <cofactor evidence="14">
        <name>[2Fe-2S] cluster</name>
        <dbReference type="ChEBI" id="CHEBI:190135"/>
    </cofactor>
</comment>
<evidence type="ECO:0000256" key="11">
    <source>
        <dbReference type="ARBA" id="ARBA00023004"/>
    </source>
</evidence>
<sequence length="270" mass="30965">MESSMDLWKPVGTVKIRVYKYNPKKDFAPGWKEYEIEVSRGTTILDALLRIKEEIDPSLAFRYSCGQALCGSCAMMVNGRQMLICRTRVLEVVKDGKVELRPLDNFPIIRDLACDFKSFFDKHRAVKPWIIRRDVEELENPTGDYKQTIEEYARYYQFTDCLLCGACYSACPTVATDHEYLGPQALAQAYRYIIDTRDEGLEERIAVVDSDHGCWRCHFATSCSDVCPKYVDPAQGIQLLKKLIMRSKLGFKPHKPAEVLPSKIGEVKKR</sequence>
<protein>
    <recommendedName>
        <fullName evidence="5">succinate dehydrogenase</fullName>
        <ecNumber evidence="5">1.3.5.1</ecNumber>
    </recommendedName>
</protein>
<evidence type="ECO:0000256" key="2">
    <source>
        <dbReference type="ARBA" id="ARBA00001966"/>
    </source>
</evidence>
<comment type="cofactor">
    <cofactor evidence="2">
        <name>[4Fe-4S] cluster</name>
        <dbReference type="ChEBI" id="CHEBI:49883"/>
    </cofactor>
</comment>
<dbReference type="InterPro" id="IPR006058">
    <property type="entry name" value="2Fe2S_fd_BS"/>
</dbReference>
<evidence type="ECO:0000256" key="10">
    <source>
        <dbReference type="ARBA" id="ARBA00023002"/>
    </source>
</evidence>
<evidence type="ECO:0000256" key="4">
    <source>
        <dbReference type="ARBA" id="ARBA00009433"/>
    </source>
</evidence>
<dbReference type="InterPro" id="IPR001041">
    <property type="entry name" value="2Fe-2S_ferredoxin-type"/>
</dbReference>
<dbReference type="GO" id="GO:0006099">
    <property type="term" value="P:tricarboxylic acid cycle"/>
    <property type="evidence" value="ECO:0007669"/>
    <property type="project" value="UniProtKB-KW"/>
</dbReference>
<dbReference type="GO" id="GO:0022904">
    <property type="term" value="P:respiratory electron transport chain"/>
    <property type="evidence" value="ECO:0007669"/>
    <property type="project" value="TreeGrafter"/>
</dbReference>
<evidence type="ECO:0000259" key="15">
    <source>
        <dbReference type="PROSITE" id="PS51085"/>
    </source>
</evidence>
<dbReference type="PANTHER" id="PTHR11921">
    <property type="entry name" value="SUCCINATE DEHYDROGENASE IRON-SULFUR PROTEIN"/>
    <property type="match status" value="1"/>
</dbReference>
<dbReference type="InterPro" id="IPR017900">
    <property type="entry name" value="4Fe4S_Fe_S_CS"/>
</dbReference>
<feature type="domain" description="2Fe-2S ferredoxin-type" evidence="15">
    <location>
        <begin position="14"/>
        <end position="104"/>
    </location>
</feature>
<dbReference type="PROSITE" id="PS00197">
    <property type="entry name" value="2FE2S_FER_1"/>
    <property type="match status" value="1"/>
</dbReference>
<dbReference type="PANTHER" id="PTHR11921:SF29">
    <property type="entry name" value="SUCCINATE DEHYDROGENASE [UBIQUINONE] IRON-SULFUR SUBUNIT, MITOCHONDRIAL"/>
    <property type="match status" value="1"/>
</dbReference>
<evidence type="ECO:0000256" key="1">
    <source>
        <dbReference type="ARBA" id="ARBA00001927"/>
    </source>
</evidence>
<evidence type="ECO:0000256" key="7">
    <source>
        <dbReference type="ARBA" id="ARBA00022532"/>
    </source>
</evidence>
<dbReference type="FunFam" id="1.10.1060.10:FF:000003">
    <property type="entry name" value="Succinate dehydrogenase iron-sulfur subunit"/>
    <property type="match status" value="1"/>
</dbReference>
<gene>
    <name evidence="17" type="ORF">D9Q81_02895</name>
</gene>
<dbReference type="SUPFAM" id="SSF46548">
    <property type="entry name" value="alpha-helical ferredoxin"/>
    <property type="match status" value="1"/>
</dbReference>
<organism evidence="17 18">
    <name type="scientific">Candidatus Korarchaeum cryptofilum</name>
    <dbReference type="NCBI Taxonomy" id="498846"/>
    <lineage>
        <taxon>Archaea</taxon>
        <taxon>Thermoproteota</taxon>
        <taxon>Candidatus Korarchaeia</taxon>
        <taxon>Candidatus Korarchaeales</taxon>
        <taxon>Candidatus Korarchaeaceae</taxon>
        <taxon>Candidatus Korarchaeum</taxon>
    </lineage>
</organism>
<comment type="similarity">
    <text evidence="4">Belongs to the succinate dehydrogenase/fumarate reductase iron-sulfur protein family.</text>
</comment>
<dbReference type="Proteomes" id="UP000278149">
    <property type="component" value="Unassembled WGS sequence"/>
</dbReference>
<dbReference type="EMBL" id="RCOR01000018">
    <property type="protein sequence ID" value="RSN69568.1"/>
    <property type="molecule type" value="Genomic_DNA"/>
</dbReference>
<dbReference type="GO" id="GO:0051537">
    <property type="term" value="F:2 iron, 2 sulfur cluster binding"/>
    <property type="evidence" value="ECO:0007669"/>
    <property type="project" value="UniProtKB-KW"/>
</dbReference>
<dbReference type="Gene3D" id="1.10.1060.10">
    <property type="entry name" value="Alpha-helical ferredoxin"/>
    <property type="match status" value="1"/>
</dbReference>
<keyword evidence="8" id="KW-0001">2Fe-2S</keyword>
<evidence type="ECO:0000256" key="3">
    <source>
        <dbReference type="ARBA" id="ARBA00005163"/>
    </source>
</evidence>
<dbReference type="CDD" id="cd00207">
    <property type="entry name" value="fer2"/>
    <property type="match status" value="1"/>
</dbReference>
<evidence type="ECO:0000256" key="14">
    <source>
        <dbReference type="ARBA" id="ARBA00034078"/>
    </source>
</evidence>
<keyword evidence="13" id="KW-0003">3Fe-4S</keyword>
<evidence type="ECO:0000313" key="17">
    <source>
        <dbReference type="EMBL" id="RSN69568.1"/>
    </source>
</evidence>
<name>A0A3R9PRD3_9CREN</name>
<dbReference type="PROSITE" id="PS51085">
    <property type="entry name" value="2FE2S_FER_2"/>
    <property type="match status" value="1"/>
</dbReference>
<evidence type="ECO:0000256" key="8">
    <source>
        <dbReference type="ARBA" id="ARBA00022714"/>
    </source>
</evidence>
<dbReference type="PROSITE" id="PS00198">
    <property type="entry name" value="4FE4S_FER_1"/>
    <property type="match status" value="1"/>
</dbReference>
<dbReference type="PROSITE" id="PS51379">
    <property type="entry name" value="4FE4S_FER_2"/>
    <property type="match status" value="1"/>
</dbReference>
<dbReference type="InterPro" id="IPR036010">
    <property type="entry name" value="2Fe-2S_ferredoxin-like_sf"/>
</dbReference>
<evidence type="ECO:0000256" key="12">
    <source>
        <dbReference type="ARBA" id="ARBA00023014"/>
    </source>
</evidence>
<evidence type="ECO:0000256" key="6">
    <source>
        <dbReference type="ARBA" id="ARBA00022485"/>
    </source>
</evidence>
<keyword evidence="7" id="KW-0816">Tricarboxylic acid cycle</keyword>
<dbReference type="EC" id="1.3.5.1" evidence="5"/>
<dbReference type="GO" id="GO:0051538">
    <property type="term" value="F:3 iron, 4 sulfur cluster binding"/>
    <property type="evidence" value="ECO:0007669"/>
    <property type="project" value="UniProtKB-KW"/>
</dbReference>
<keyword evidence="9" id="KW-0479">Metal-binding</keyword>
<evidence type="ECO:0000256" key="13">
    <source>
        <dbReference type="ARBA" id="ARBA00023291"/>
    </source>
</evidence>
<feature type="domain" description="4Fe-4S ferredoxin-type" evidence="16">
    <location>
        <begin position="152"/>
        <end position="181"/>
    </location>
</feature>
<keyword evidence="6" id="KW-0004">4Fe-4S</keyword>
<evidence type="ECO:0000313" key="18">
    <source>
        <dbReference type="Proteomes" id="UP000278149"/>
    </source>
</evidence>
<dbReference type="Pfam" id="PF13183">
    <property type="entry name" value="Fer4_8"/>
    <property type="match status" value="1"/>
</dbReference>
<keyword evidence="11" id="KW-0408">Iron</keyword>
<dbReference type="InterPro" id="IPR009051">
    <property type="entry name" value="Helical_ferredxn"/>
</dbReference>
<dbReference type="GO" id="GO:0008177">
    <property type="term" value="F:succinate dehydrogenase (quinone) activity"/>
    <property type="evidence" value="ECO:0007669"/>
    <property type="project" value="UniProtKB-EC"/>
</dbReference>
<accession>A0A3R9PRD3</accession>
<dbReference type="InterPro" id="IPR050573">
    <property type="entry name" value="SDH/FRD_Iron-Sulfur"/>
</dbReference>
<keyword evidence="10" id="KW-0560">Oxidoreductase</keyword>
<dbReference type="GO" id="GO:0009055">
    <property type="term" value="F:electron transfer activity"/>
    <property type="evidence" value="ECO:0007669"/>
    <property type="project" value="InterPro"/>
</dbReference>
<dbReference type="GO" id="GO:0051539">
    <property type="term" value="F:4 iron, 4 sulfur cluster binding"/>
    <property type="evidence" value="ECO:0007669"/>
    <property type="project" value="UniProtKB-KW"/>
</dbReference>
<proteinExistence type="inferred from homology"/>
<dbReference type="AlphaFoldDB" id="A0A3R9PRD3"/>
<dbReference type="InterPro" id="IPR017896">
    <property type="entry name" value="4Fe4S_Fe-S-bd"/>
</dbReference>
<dbReference type="GO" id="GO:0046872">
    <property type="term" value="F:metal ion binding"/>
    <property type="evidence" value="ECO:0007669"/>
    <property type="project" value="UniProtKB-KW"/>
</dbReference>
<dbReference type="InterPro" id="IPR012675">
    <property type="entry name" value="Beta-grasp_dom_sf"/>
</dbReference>
<dbReference type="NCBIfam" id="NF004616">
    <property type="entry name" value="PRK05950.1"/>
    <property type="match status" value="1"/>
</dbReference>
<evidence type="ECO:0000259" key="16">
    <source>
        <dbReference type="PROSITE" id="PS51379"/>
    </source>
</evidence>
<evidence type="ECO:0000256" key="9">
    <source>
        <dbReference type="ARBA" id="ARBA00022723"/>
    </source>
</evidence>
<dbReference type="Gene3D" id="3.10.20.30">
    <property type="match status" value="1"/>
</dbReference>